<name>A0ABY4SBW2_AQUTE</name>
<gene>
    <name evidence="2" type="ORF">MW290_24775</name>
</gene>
<evidence type="ECO:0000313" key="2">
    <source>
        <dbReference type="EMBL" id="URI08795.1"/>
    </source>
</evidence>
<evidence type="ECO:0000313" key="3">
    <source>
        <dbReference type="Proteomes" id="UP001056201"/>
    </source>
</evidence>
<keyword evidence="1" id="KW-0812">Transmembrane</keyword>
<keyword evidence="1" id="KW-0472">Membrane</keyword>
<keyword evidence="3" id="KW-1185">Reference proteome</keyword>
<sequence length="59" mass="5895">MRHIGGILLFGSACLCVIGGVIALVEFFKTGSTSLFAFGVAMCLSGGSSLTVAANLVAD</sequence>
<organism evidence="2 3">
    <name type="scientific">Aquincola tertiaricarbonis</name>
    <dbReference type="NCBI Taxonomy" id="391953"/>
    <lineage>
        <taxon>Bacteria</taxon>
        <taxon>Pseudomonadati</taxon>
        <taxon>Pseudomonadota</taxon>
        <taxon>Betaproteobacteria</taxon>
        <taxon>Burkholderiales</taxon>
        <taxon>Sphaerotilaceae</taxon>
        <taxon>Aquincola</taxon>
    </lineage>
</organism>
<proteinExistence type="predicted"/>
<feature type="transmembrane region" description="Helical" evidence="1">
    <location>
        <begin position="7"/>
        <end position="28"/>
    </location>
</feature>
<dbReference type="RefSeq" id="WP_250197015.1">
    <property type="nucleotide sequence ID" value="NZ_CP097636.1"/>
</dbReference>
<keyword evidence="1" id="KW-1133">Transmembrane helix</keyword>
<protein>
    <submittedName>
        <fullName evidence="2">Uncharacterized protein</fullName>
    </submittedName>
</protein>
<dbReference type="EMBL" id="CP097636">
    <property type="protein sequence ID" value="URI08795.1"/>
    <property type="molecule type" value="Genomic_DNA"/>
</dbReference>
<dbReference type="Proteomes" id="UP001056201">
    <property type="component" value="Chromosome 2"/>
</dbReference>
<reference evidence="2" key="1">
    <citation type="submission" date="2022-05" db="EMBL/GenBank/DDBJ databases">
        <title>An RpoN-dependent PEP-CTERM gene is involved in floc formation of an Aquincola tertiaricarbonis strain.</title>
        <authorList>
            <person name="Qiu D."/>
            <person name="Xia M."/>
        </authorList>
    </citation>
    <scope>NUCLEOTIDE SEQUENCE</scope>
    <source>
        <strain evidence="2">RN12</strain>
    </source>
</reference>
<feature type="transmembrane region" description="Helical" evidence="1">
    <location>
        <begin position="34"/>
        <end position="58"/>
    </location>
</feature>
<evidence type="ECO:0000256" key="1">
    <source>
        <dbReference type="SAM" id="Phobius"/>
    </source>
</evidence>
<accession>A0ABY4SBW2</accession>